<reference evidence="1" key="1">
    <citation type="submission" date="2019-07" db="EMBL/GenBank/DDBJ databases">
        <title>Annotation for the trematode Paragonimus miyazaki's.</title>
        <authorList>
            <person name="Choi Y.-J."/>
        </authorList>
    </citation>
    <scope>NUCLEOTIDE SEQUENCE</scope>
    <source>
        <strain evidence="1">Japan</strain>
    </source>
</reference>
<accession>A0A8S9YDF1</accession>
<gene>
    <name evidence="1" type="ORF">EG68_10407</name>
</gene>
<dbReference type="EMBL" id="JTDE01021831">
    <property type="protein sequence ID" value="KAF7232407.1"/>
    <property type="molecule type" value="Genomic_DNA"/>
</dbReference>
<keyword evidence="2" id="KW-1185">Reference proteome</keyword>
<evidence type="ECO:0000313" key="1">
    <source>
        <dbReference type="EMBL" id="KAF7232407.1"/>
    </source>
</evidence>
<sequence>MQMNTISDAYISPHDSNMVNWMKFVNDIDSVFTLPKLEKQPLTRVLPQETYKQPKPGTVDWSTASEEMQENYENSMSILRRKIQERRMLLLPDFLAFDKSHRLQSSHHLLVGLQSSTRPQ</sequence>
<protein>
    <submittedName>
        <fullName evidence="1">Uncharacterized protein</fullName>
    </submittedName>
</protein>
<dbReference type="AlphaFoldDB" id="A0A8S9YDF1"/>
<dbReference type="OrthoDB" id="272072at2759"/>
<proteinExistence type="predicted"/>
<dbReference type="Proteomes" id="UP000822476">
    <property type="component" value="Unassembled WGS sequence"/>
</dbReference>
<comment type="caution">
    <text evidence="1">The sequence shown here is derived from an EMBL/GenBank/DDBJ whole genome shotgun (WGS) entry which is preliminary data.</text>
</comment>
<name>A0A8S9YDF1_9TREM</name>
<organism evidence="1 2">
    <name type="scientific">Paragonimus skrjabini miyazakii</name>
    <dbReference type="NCBI Taxonomy" id="59628"/>
    <lineage>
        <taxon>Eukaryota</taxon>
        <taxon>Metazoa</taxon>
        <taxon>Spiralia</taxon>
        <taxon>Lophotrochozoa</taxon>
        <taxon>Platyhelminthes</taxon>
        <taxon>Trematoda</taxon>
        <taxon>Digenea</taxon>
        <taxon>Plagiorchiida</taxon>
        <taxon>Troglotremata</taxon>
        <taxon>Troglotrematidae</taxon>
        <taxon>Paragonimus</taxon>
    </lineage>
</organism>
<evidence type="ECO:0000313" key="2">
    <source>
        <dbReference type="Proteomes" id="UP000822476"/>
    </source>
</evidence>